<evidence type="ECO:0000313" key="2">
    <source>
        <dbReference type="EMBL" id="GMF49669.1"/>
    </source>
</evidence>
<feature type="region of interest" description="Disordered" evidence="1">
    <location>
        <begin position="1"/>
        <end position="24"/>
    </location>
</feature>
<dbReference type="EMBL" id="BSXT01002564">
    <property type="protein sequence ID" value="GMF49669.1"/>
    <property type="molecule type" value="Genomic_DNA"/>
</dbReference>
<dbReference type="Proteomes" id="UP001165121">
    <property type="component" value="Unassembled WGS sequence"/>
</dbReference>
<name>A0A9W6XXX0_9STRA</name>
<gene>
    <name evidence="2" type="ORF">Pfra01_001966400</name>
</gene>
<dbReference type="OrthoDB" id="122523at2759"/>
<proteinExistence type="predicted"/>
<comment type="caution">
    <text evidence="2">The sequence shown here is derived from an EMBL/GenBank/DDBJ whole genome shotgun (WGS) entry which is preliminary data.</text>
</comment>
<dbReference type="AlphaFoldDB" id="A0A9W6XXX0"/>
<accession>A0A9W6XXX0</accession>
<sequence length="142" mass="16028">MTARNDPKPSHKNSNFARSGQDEPLQDRLNWGHQMLQQLQSYTPSTGFKLKAPTRVELIALIRKAWSTITPSTIVNGFYKAKLVLERAPPSPRSRINLEVLDINWDELFGLVGGFNVQQQLLERRTADPARDIETLSTDGEA</sequence>
<reference evidence="2" key="1">
    <citation type="submission" date="2023-04" db="EMBL/GenBank/DDBJ databases">
        <title>Phytophthora fragariaefolia NBRC 109709.</title>
        <authorList>
            <person name="Ichikawa N."/>
            <person name="Sato H."/>
            <person name="Tonouchi N."/>
        </authorList>
    </citation>
    <scope>NUCLEOTIDE SEQUENCE</scope>
    <source>
        <strain evidence="2">NBRC 109709</strain>
    </source>
</reference>
<evidence type="ECO:0000256" key="1">
    <source>
        <dbReference type="SAM" id="MobiDB-lite"/>
    </source>
</evidence>
<keyword evidence="3" id="KW-1185">Reference proteome</keyword>
<evidence type="ECO:0000313" key="3">
    <source>
        <dbReference type="Proteomes" id="UP001165121"/>
    </source>
</evidence>
<organism evidence="2 3">
    <name type="scientific">Phytophthora fragariaefolia</name>
    <dbReference type="NCBI Taxonomy" id="1490495"/>
    <lineage>
        <taxon>Eukaryota</taxon>
        <taxon>Sar</taxon>
        <taxon>Stramenopiles</taxon>
        <taxon>Oomycota</taxon>
        <taxon>Peronosporomycetes</taxon>
        <taxon>Peronosporales</taxon>
        <taxon>Peronosporaceae</taxon>
        <taxon>Phytophthora</taxon>
    </lineage>
</organism>
<protein>
    <submittedName>
        <fullName evidence="2">Unnamed protein product</fullName>
    </submittedName>
</protein>